<dbReference type="HAMAP" id="MF_01228">
    <property type="entry name" value="Met_tRNA_synth_type2"/>
    <property type="match status" value="1"/>
</dbReference>
<dbReference type="Gene3D" id="3.40.50.620">
    <property type="entry name" value="HUPs"/>
    <property type="match status" value="1"/>
</dbReference>
<dbReference type="GO" id="GO:0000049">
    <property type="term" value="F:tRNA binding"/>
    <property type="evidence" value="ECO:0007669"/>
    <property type="project" value="UniProtKB-UniRule"/>
</dbReference>
<accession>A0A7Z0T9V1</accession>
<comment type="similarity">
    <text evidence="12">Belongs to the class-I aminoacyl-tRNA synthetase family. MetG type 2B subfamily.</text>
</comment>
<dbReference type="GO" id="GO:0004825">
    <property type="term" value="F:methionine-tRNA ligase activity"/>
    <property type="evidence" value="ECO:0007669"/>
    <property type="project" value="UniProtKB-UniRule"/>
</dbReference>
<evidence type="ECO:0000313" key="15">
    <source>
        <dbReference type="Proteomes" id="UP000526184"/>
    </source>
</evidence>
<dbReference type="FunFam" id="1.10.730.10:FF:000026">
    <property type="entry name" value="Methionine--tRNA ligase"/>
    <property type="match status" value="1"/>
</dbReference>
<organism evidence="14 15">
    <name type="scientific">Streptobacillus felis</name>
    <dbReference type="NCBI Taxonomy" id="1384509"/>
    <lineage>
        <taxon>Bacteria</taxon>
        <taxon>Fusobacteriati</taxon>
        <taxon>Fusobacteriota</taxon>
        <taxon>Fusobacteriia</taxon>
        <taxon>Fusobacteriales</taxon>
        <taxon>Leptotrichiaceae</taxon>
        <taxon>Streptobacillus</taxon>
    </lineage>
</organism>
<dbReference type="Proteomes" id="UP000526184">
    <property type="component" value="Unassembled WGS sequence"/>
</dbReference>
<comment type="subcellular location">
    <subcellularLocation>
        <location evidence="2 12">Cytoplasm</location>
    </subcellularLocation>
</comment>
<dbReference type="InterPro" id="IPR001412">
    <property type="entry name" value="aa-tRNA-synth_I_CS"/>
</dbReference>
<sequence length="624" mass="72117">MNNFYITTPIYYPNAKPHIGTAYTTVICDVVARYNRLKGKNVRFITGTDEHGQKIQESAEKNNVTPQEWVDKMKEDFVKLWEVLNIDYSEFVRTTSLKHEFTVGDIIKKVYENGDIYSGEYIGKYSVSEETFVTESQLVDGLYMGKPVIDMKEKSFFFKLSKYEDKLLKFYEENPEFIKPTNRKNEVISFIKQGLQDLSISRTTFNWGIPLELEKGHIVYVWFDALNSYLTGAGYNSENFDVYWNNSEVVHMVGKDILRFHAIIWPAMLMAAGIKLPTTLAVHGWWTKDGQKMSKSLGNVVDPIDEVNKYGLDQFRYFLLREATFGQDADYSNSAVIQRINSDLANDLGNLLNRVIGMQNKYFDSIVYGIDKLNDLDNEIIKLWEETLINVDNYYNEYNFSEMLKTIWKFISRLNKYIDESEPWTLFKNNDTDRLKTVLYNLIDGIYKIAVLISPIMPDSANKILEQLSIENKDILLDDIKDWAIYPVNNKLNKAEVLFPRIELPKSEFEENLVINNPINIEKFNEIDIRVVEIKKVERVTENTALLRFIVDTGTELRQIVSGIARHYKDEQSLVGKKVIAVLNLEPVEIKGILSQGMLLTTTEKKKVSLVLIDDAVKVSTSIK</sequence>
<dbReference type="Gene3D" id="2.40.50.140">
    <property type="entry name" value="Nucleic acid-binding proteins"/>
    <property type="match status" value="1"/>
</dbReference>
<evidence type="ECO:0000313" key="14">
    <source>
        <dbReference type="EMBL" id="NYV27307.1"/>
    </source>
</evidence>
<dbReference type="CDD" id="cd07957">
    <property type="entry name" value="Anticodon_Ia_Met"/>
    <property type="match status" value="1"/>
</dbReference>
<dbReference type="EC" id="6.1.1.10" evidence="12"/>
<dbReference type="AlphaFoldDB" id="A0A7Z0T9V1"/>
<dbReference type="PANTHER" id="PTHR43326:SF1">
    <property type="entry name" value="METHIONINE--TRNA LIGASE, MITOCHONDRIAL"/>
    <property type="match status" value="1"/>
</dbReference>
<keyword evidence="4 12" id="KW-0820">tRNA-binding</keyword>
<comment type="function">
    <text evidence="1 12">Is required not only for elongation of protein synthesis but also for the initiation of all mRNA translation through initiator tRNA(fMet) aminoacylation.</text>
</comment>
<evidence type="ECO:0000256" key="9">
    <source>
        <dbReference type="ARBA" id="ARBA00022917"/>
    </source>
</evidence>
<dbReference type="SUPFAM" id="SSF52374">
    <property type="entry name" value="Nucleotidylyl transferase"/>
    <property type="match status" value="1"/>
</dbReference>
<dbReference type="Pfam" id="PF01588">
    <property type="entry name" value="tRNA_bind"/>
    <property type="match status" value="1"/>
</dbReference>
<keyword evidence="15" id="KW-1185">Reference proteome</keyword>
<dbReference type="GO" id="GO:0005737">
    <property type="term" value="C:cytoplasm"/>
    <property type="evidence" value="ECO:0007669"/>
    <property type="project" value="UniProtKB-SubCell"/>
</dbReference>
<evidence type="ECO:0000256" key="4">
    <source>
        <dbReference type="ARBA" id="ARBA00022555"/>
    </source>
</evidence>
<dbReference type="GO" id="GO:0006431">
    <property type="term" value="P:methionyl-tRNA aminoacylation"/>
    <property type="evidence" value="ECO:0007669"/>
    <property type="project" value="UniProtKB-UniRule"/>
</dbReference>
<evidence type="ECO:0000256" key="1">
    <source>
        <dbReference type="ARBA" id="ARBA00003314"/>
    </source>
</evidence>
<dbReference type="Gene3D" id="2.170.220.10">
    <property type="match status" value="1"/>
</dbReference>
<comment type="catalytic activity">
    <reaction evidence="11 12">
        <text>tRNA(Met) + L-methionine + ATP = L-methionyl-tRNA(Met) + AMP + diphosphate</text>
        <dbReference type="Rhea" id="RHEA:13481"/>
        <dbReference type="Rhea" id="RHEA-COMP:9667"/>
        <dbReference type="Rhea" id="RHEA-COMP:9698"/>
        <dbReference type="ChEBI" id="CHEBI:30616"/>
        <dbReference type="ChEBI" id="CHEBI:33019"/>
        <dbReference type="ChEBI" id="CHEBI:57844"/>
        <dbReference type="ChEBI" id="CHEBI:78442"/>
        <dbReference type="ChEBI" id="CHEBI:78530"/>
        <dbReference type="ChEBI" id="CHEBI:456215"/>
        <dbReference type="EC" id="6.1.1.10"/>
    </reaction>
</comment>
<dbReference type="NCBIfam" id="TIGR00398">
    <property type="entry name" value="metG"/>
    <property type="match status" value="1"/>
</dbReference>
<proteinExistence type="inferred from homology"/>
<dbReference type="InterPro" id="IPR009080">
    <property type="entry name" value="tRNAsynth_Ia_anticodon-bd"/>
</dbReference>
<dbReference type="InterPro" id="IPR023457">
    <property type="entry name" value="Met-tRNA_synth_2"/>
</dbReference>
<dbReference type="InterPro" id="IPR002547">
    <property type="entry name" value="tRNA-bd_dom"/>
</dbReference>
<reference evidence="14 15" key="1">
    <citation type="submission" date="2020-05" db="EMBL/GenBank/DDBJ databases">
        <title>Streptobacillus felis strain LHL191014123.</title>
        <authorList>
            <person name="Fawzy A."/>
            <person name="Rau J."/>
            <person name="Risse K."/>
            <person name="Schauerte N."/>
            <person name="Geiger C."/>
            <person name="Blom J."/>
            <person name="Imirzalioglu C."/>
            <person name="Falgenhauer J."/>
            <person name="Bach A."/>
            <person name="Herden C."/>
            <person name="Eisenberg T."/>
        </authorList>
    </citation>
    <scope>NUCLEOTIDE SEQUENCE [LARGE SCALE GENOMIC DNA]</scope>
    <source>
        <strain evidence="14 15">LHL191014123</strain>
    </source>
</reference>
<dbReference type="InterPro" id="IPR012340">
    <property type="entry name" value="NA-bd_OB-fold"/>
</dbReference>
<evidence type="ECO:0000256" key="3">
    <source>
        <dbReference type="ARBA" id="ARBA00022490"/>
    </source>
</evidence>
<keyword evidence="5 12" id="KW-0436">Ligase</keyword>
<feature type="domain" description="TRNA-binding" evidence="13">
    <location>
        <begin position="523"/>
        <end position="624"/>
    </location>
</feature>
<keyword evidence="10 12" id="KW-0030">Aminoacyl-tRNA synthetase</keyword>
<keyword evidence="6 12" id="KW-0547">Nucleotide-binding</keyword>
<evidence type="ECO:0000256" key="10">
    <source>
        <dbReference type="ARBA" id="ARBA00023146"/>
    </source>
</evidence>
<evidence type="ECO:0000256" key="11">
    <source>
        <dbReference type="ARBA" id="ARBA00047364"/>
    </source>
</evidence>
<dbReference type="PROSITE" id="PS00178">
    <property type="entry name" value="AA_TRNA_LIGASE_I"/>
    <property type="match status" value="1"/>
</dbReference>
<dbReference type="RefSeq" id="WP_180135219.1">
    <property type="nucleotide sequence ID" value="NZ_JABMKT010000001.1"/>
</dbReference>
<keyword evidence="3 12" id="KW-0963">Cytoplasm</keyword>
<dbReference type="NCBIfam" id="NF008900">
    <property type="entry name" value="PRK12267.1"/>
    <property type="match status" value="1"/>
</dbReference>
<dbReference type="CDD" id="cd00814">
    <property type="entry name" value="MetRS_core"/>
    <property type="match status" value="1"/>
</dbReference>
<dbReference type="SUPFAM" id="SSF47323">
    <property type="entry name" value="Anticodon-binding domain of a subclass of class I aminoacyl-tRNA synthetases"/>
    <property type="match status" value="1"/>
</dbReference>
<dbReference type="InterPro" id="IPR041872">
    <property type="entry name" value="Anticodon_Met"/>
</dbReference>
<evidence type="ECO:0000256" key="12">
    <source>
        <dbReference type="HAMAP-Rule" id="MF_01228"/>
    </source>
</evidence>
<comment type="caution">
    <text evidence="12">Lacks conserved residue(s) required for the propagation of feature annotation.</text>
</comment>
<dbReference type="Gene3D" id="1.10.730.10">
    <property type="entry name" value="Isoleucyl-tRNA Synthetase, Domain 1"/>
    <property type="match status" value="1"/>
</dbReference>
<keyword evidence="7 12" id="KW-0067">ATP-binding</keyword>
<evidence type="ECO:0000256" key="5">
    <source>
        <dbReference type="ARBA" id="ARBA00022598"/>
    </source>
</evidence>
<comment type="subunit">
    <text evidence="12">Homodimer.</text>
</comment>
<keyword evidence="8 12" id="KW-0694">RNA-binding</keyword>
<evidence type="ECO:0000256" key="8">
    <source>
        <dbReference type="ARBA" id="ARBA00022884"/>
    </source>
</evidence>
<evidence type="ECO:0000259" key="13">
    <source>
        <dbReference type="PROSITE" id="PS50886"/>
    </source>
</evidence>
<dbReference type="PROSITE" id="PS50886">
    <property type="entry name" value="TRBD"/>
    <property type="match status" value="1"/>
</dbReference>
<evidence type="ECO:0000256" key="6">
    <source>
        <dbReference type="ARBA" id="ARBA00022741"/>
    </source>
</evidence>
<feature type="short sequence motif" description="'KMSKS' region" evidence="12">
    <location>
        <begin position="292"/>
        <end position="296"/>
    </location>
</feature>
<dbReference type="InterPro" id="IPR033911">
    <property type="entry name" value="MetRS_core"/>
</dbReference>
<evidence type="ECO:0000256" key="2">
    <source>
        <dbReference type="ARBA" id="ARBA00004496"/>
    </source>
</evidence>
<dbReference type="InterPro" id="IPR013155">
    <property type="entry name" value="M/V/L/I-tRNA-synth_anticd-bd"/>
</dbReference>
<evidence type="ECO:0000256" key="7">
    <source>
        <dbReference type="ARBA" id="ARBA00022840"/>
    </source>
</evidence>
<dbReference type="InterPro" id="IPR014729">
    <property type="entry name" value="Rossmann-like_a/b/a_fold"/>
</dbReference>
<dbReference type="EMBL" id="JABMKT010000001">
    <property type="protein sequence ID" value="NYV27307.1"/>
    <property type="molecule type" value="Genomic_DNA"/>
</dbReference>
<comment type="caution">
    <text evidence="14">The sequence shown here is derived from an EMBL/GenBank/DDBJ whole genome shotgun (WGS) entry which is preliminary data.</text>
</comment>
<dbReference type="PANTHER" id="PTHR43326">
    <property type="entry name" value="METHIONYL-TRNA SYNTHETASE"/>
    <property type="match status" value="1"/>
</dbReference>
<dbReference type="FunFam" id="2.170.220.10:FF:000002">
    <property type="entry name" value="Methionine--tRNA ligase"/>
    <property type="match status" value="1"/>
</dbReference>
<protein>
    <recommendedName>
        <fullName evidence="12">Methionine--tRNA ligase</fullName>
        <ecNumber evidence="12">6.1.1.10</ecNumber>
    </recommendedName>
    <alternativeName>
        <fullName evidence="12">Methionyl-tRNA synthetase</fullName>
        <shortName evidence="12">MetRS</shortName>
    </alternativeName>
</protein>
<dbReference type="InterPro" id="IPR014758">
    <property type="entry name" value="Met-tRNA_synth"/>
</dbReference>
<gene>
    <name evidence="12 14" type="primary">metG</name>
    <name evidence="14" type="ORF">HP397_00500</name>
</gene>
<name>A0A7Z0T9V1_9FUSO</name>
<dbReference type="GO" id="GO:0005524">
    <property type="term" value="F:ATP binding"/>
    <property type="evidence" value="ECO:0007669"/>
    <property type="project" value="UniProtKB-UniRule"/>
</dbReference>
<dbReference type="Pfam" id="PF08264">
    <property type="entry name" value="Anticodon_1"/>
    <property type="match status" value="1"/>
</dbReference>
<dbReference type="PRINTS" id="PR01041">
    <property type="entry name" value="TRNASYNTHMET"/>
</dbReference>
<dbReference type="SUPFAM" id="SSF50249">
    <property type="entry name" value="Nucleic acid-binding proteins"/>
    <property type="match status" value="1"/>
</dbReference>
<dbReference type="Pfam" id="PF09334">
    <property type="entry name" value="tRNA-synt_1g"/>
    <property type="match status" value="2"/>
</dbReference>
<keyword evidence="9 12" id="KW-0648">Protein biosynthesis</keyword>
<dbReference type="InterPro" id="IPR015413">
    <property type="entry name" value="Methionyl/Leucyl_tRNA_Synth"/>
</dbReference>